<dbReference type="GO" id="GO:0006004">
    <property type="term" value="P:fucose metabolic process"/>
    <property type="evidence" value="ECO:0007669"/>
    <property type="project" value="UniProtKB-KW"/>
</dbReference>
<dbReference type="GO" id="GO:0006886">
    <property type="term" value="P:intracellular protein transport"/>
    <property type="evidence" value="ECO:0007669"/>
    <property type="project" value="InterPro"/>
</dbReference>
<evidence type="ECO:0000256" key="19">
    <source>
        <dbReference type="ARBA" id="ARBA00023180"/>
    </source>
</evidence>
<keyword evidence="20" id="KW-0294">Fucose metabolism</keyword>
<evidence type="ECO:0000256" key="4">
    <source>
        <dbReference type="ARBA" id="ARBA00009063"/>
    </source>
</evidence>
<keyword evidence="17 25" id="KW-0472">Membrane</keyword>
<dbReference type="PANTHER" id="PTHR21420:SF10">
    <property type="entry name" value="GDP-FUCOSE PROTEIN O-FUCOSYLTRANSFERASE 1"/>
    <property type="match status" value="1"/>
</dbReference>
<evidence type="ECO:0000256" key="16">
    <source>
        <dbReference type="ARBA" id="ARBA00023054"/>
    </source>
</evidence>
<dbReference type="Proteomes" id="UP000887577">
    <property type="component" value="Unplaced"/>
</dbReference>
<dbReference type="GO" id="GO:0046922">
    <property type="term" value="F:peptide-O-fucosyltransferase activity"/>
    <property type="evidence" value="ECO:0007669"/>
    <property type="project" value="UniProtKB-EC"/>
</dbReference>
<dbReference type="GO" id="GO:0016020">
    <property type="term" value="C:membrane"/>
    <property type="evidence" value="ECO:0007669"/>
    <property type="project" value="UniProtKB-SubCell"/>
</dbReference>
<dbReference type="WBParaSite" id="PSU_v2.g9075.t1">
    <property type="protein sequence ID" value="PSU_v2.g9075.t1"/>
    <property type="gene ID" value="PSU_v2.g9075"/>
</dbReference>
<dbReference type="CDD" id="cd15851">
    <property type="entry name" value="SNARE_Syntaxin6"/>
    <property type="match status" value="1"/>
</dbReference>
<dbReference type="GO" id="GO:0005484">
    <property type="term" value="F:SNAP receptor activity"/>
    <property type="evidence" value="ECO:0007669"/>
    <property type="project" value="InterPro"/>
</dbReference>
<dbReference type="PROSITE" id="PS50192">
    <property type="entry name" value="T_SNARE"/>
    <property type="match status" value="1"/>
</dbReference>
<evidence type="ECO:0000256" key="12">
    <source>
        <dbReference type="ARBA" id="ARBA00022775"/>
    </source>
</evidence>
<dbReference type="InterPro" id="IPR039922">
    <property type="entry name" value="POFUT1"/>
</dbReference>
<evidence type="ECO:0000256" key="2">
    <source>
        <dbReference type="ARBA" id="ARBA00004240"/>
    </source>
</evidence>
<dbReference type="GO" id="GO:0005783">
    <property type="term" value="C:endoplasmic reticulum"/>
    <property type="evidence" value="ECO:0007669"/>
    <property type="project" value="UniProtKB-SubCell"/>
</dbReference>
<dbReference type="SUPFAM" id="SSF58038">
    <property type="entry name" value="SNARE fusion complex"/>
    <property type="match status" value="1"/>
</dbReference>
<name>A0A914ZFL9_9BILA</name>
<keyword evidence="15 25" id="KW-1133">Transmembrane helix</keyword>
<dbReference type="Gene3D" id="3.40.50.11340">
    <property type="match status" value="1"/>
</dbReference>
<keyword evidence="10" id="KW-0808">Transferase</keyword>
<dbReference type="SMART" id="SM00397">
    <property type="entry name" value="t_SNARE"/>
    <property type="match status" value="1"/>
</dbReference>
<dbReference type="Gene3D" id="3.40.50.11350">
    <property type="match status" value="1"/>
</dbReference>
<dbReference type="InterPro" id="IPR006012">
    <property type="entry name" value="Syntaxin/epimorphin_CS"/>
</dbReference>
<dbReference type="InterPro" id="IPR019378">
    <property type="entry name" value="GDP-Fuc_O-FucTrfase"/>
</dbReference>
<keyword evidence="14" id="KW-0914">Notch signaling pathway</keyword>
<keyword evidence="21" id="KW-0119">Carbohydrate metabolism</keyword>
<keyword evidence="9" id="KW-0328">Glycosyltransferase</keyword>
<keyword evidence="13" id="KW-0256">Endoplasmic reticulum</keyword>
<evidence type="ECO:0000256" key="5">
    <source>
        <dbReference type="ARBA" id="ARBA00010626"/>
    </source>
</evidence>
<dbReference type="Gene3D" id="1.20.5.110">
    <property type="match status" value="1"/>
</dbReference>
<protein>
    <recommendedName>
        <fullName evidence="7">GDP-fucose protein O-fucosyltransferase 1</fullName>
        <ecNumber evidence="6">2.4.1.221</ecNumber>
    </recommendedName>
    <alternativeName>
        <fullName evidence="22">Peptide-O-fucosyltransferase 1</fullName>
    </alternativeName>
</protein>
<organism evidence="27 28">
    <name type="scientific">Panagrolaimus superbus</name>
    <dbReference type="NCBI Taxonomy" id="310955"/>
    <lineage>
        <taxon>Eukaryota</taxon>
        <taxon>Metazoa</taxon>
        <taxon>Ecdysozoa</taxon>
        <taxon>Nematoda</taxon>
        <taxon>Chromadorea</taxon>
        <taxon>Rhabditida</taxon>
        <taxon>Tylenchina</taxon>
        <taxon>Panagrolaimomorpha</taxon>
        <taxon>Panagrolaimoidea</taxon>
        <taxon>Panagrolaimidae</taxon>
        <taxon>Panagrolaimus</taxon>
    </lineage>
</organism>
<evidence type="ECO:0000256" key="21">
    <source>
        <dbReference type="ARBA" id="ARBA00023277"/>
    </source>
</evidence>
<comment type="subcellular location">
    <subcellularLocation>
        <location evidence="2">Endoplasmic reticulum</location>
    </subcellularLocation>
    <subcellularLocation>
        <location evidence="1">Membrane</location>
        <topology evidence="1">Single-pass type IV membrane protein</topology>
    </subcellularLocation>
</comment>
<evidence type="ECO:0000259" key="26">
    <source>
        <dbReference type="PROSITE" id="PS50192"/>
    </source>
</evidence>
<keyword evidence="16" id="KW-0175">Coiled coil</keyword>
<keyword evidence="12" id="KW-0532">Neurotransmitter transport</keyword>
<comment type="pathway">
    <text evidence="3">Protein modification; protein glycosylation.</text>
</comment>
<evidence type="ECO:0000313" key="27">
    <source>
        <dbReference type="Proteomes" id="UP000887577"/>
    </source>
</evidence>
<evidence type="ECO:0000256" key="1">
    <source>
        <dbReference type="ARBA" id="ARBA00004211"/>
    </source>
</evidence>
<proteinExistence type="inferred from homology"/>
<evidence type="ECO:0000256" key="25">
    <source>
        <dbReference type="SAM" id="Phobius"/>
    </source>
</evidence>
<dbReference type="Pfam" id="PF10250">
    <property type="entry name" value="O-FucT"/>
    <property type="match status" value="1"/>
</dbReference>
<evidence type="ECO:0000256" key="17">
    <source>
        <dbReference type="ARBA" id="ARBA00023136"/>
    </source>
</evidence>
<evidence type="ECO:0000256" key="18">
    <source>
        <dbReference type="ARBA" id="ARBA00023157"/>
    </source>
</evidence>
<evidence type="ECO:0000313" key="28">
    <source>
        <dbReference type="WBParaSite" id="PSU_v2.g9075.t1"/>
    </source>
</evidence>
<feature type="domain" description="T-SNARE coiled-coil homology" evidence="26">
    <location>
        <begin position="28"/>
        <end position="90"/>
    </location>
</feature>
<sequence length="518" mass="59307">MSNKGYMKLSNDPSSSDTFIHDTFHKQETIVRDQDEDLERVGDTLHTIRNMSHRIGEELDEQSEMLDDLGHAMMNTESRLDNVMKKIAKISKLDDDNKQWSAIFILIGLIFFLLFMLVVLSLKVKKMLQFLLFFFITSTTIIAAAGIDGDPSGYVAFCPCMGRFGNQIEQFLGALSFAKQLNRTLILPPFISYPHTKPQAQMTPFSDIFEITEISKYHRVIKMDVFMRELSPTIWPKEKRLAFCWQPRKSIYDEEAAPSCNAKEGNPFGPFWDYSGIDFIADEYHGPIGDGYDLGRSAARQEWHNKYPSNKFPVLSFISAPAPFPIRADDRPLQKYLKWKPRILNKAIKFVKENLPRPFIGVHLRNNLDWDNVCKALHEGHKMPQLFASPQCLGYHNELGALTPQICDPPSELILQEIEDIAGSIGAKSIFVASDRDHMITDINDKLIKRGIKAFKYDDSEEPYIDLAILTLSDHFIGNCVSTFSSFVSRAREFGSRKDLKETTFFGYEPNEKRKIEL</sequence>
<feature type="transmembrane region" description="Helical" evidence="25">
    <location>
        <begin position="127"/>
        <end position="147"/>
    </location>
</feature>
<dbReference type="Pfam" id="PF05739">
    <property type="entry name" value="SNARE"/>
    <property type="match status" value="1"/>
</dbReference>
<dbReference type="GO" id="GO:0006836">
    <property type="term" value="P:neurotransmitter transport"/>
    <property type="evidence" value="ECO:0007669"/>
    <property type="project" value="UniProtKB-KW"/>
</dbReference>
<evidence type="ECO:0000256" key="23">
    <source>
        <dbReference type="ARBA" id="ARBA00047273"/>
    </source>
</evidence>
<evidence type="ECO:0000256" key="24">
    <source>
        <dbReference type="ARBA" id="ARBA00048647"/>
    </source>
</evidence>
<evidence type="ECO:0000256" key="15">
    <source>
        <dbReference type="ARBA" id="ARBA00022989"/>
    </source>
</evidence>
<evidence type="ECO:0000256" key="13">
    <source>
        <dbReference type="ARBA" id="ARBA00022824"/>
    </source>
</evidence>
<dbReference type="PROSITE" id="PS00914">
    <property type="entry name" value="SYNTAXIN"/>
    <property type="match status" value="1"/>
</dbReference>
<keyword evidence="11 25" id="KW-0812">Transmembrane</keyword>
<evidence type="ECO:0000256" key="11">
    <source>
        <dbReference type="ARBA" id="ARBA00022692"/>
    </source>
</evidence>
<keyword evidence="18" id="KW-1015">Disulfide bond</keyword>
<keyword evidence="8" id="KW-0813">Transport</keyword>
<comment type="similarity">
    <text evidence="5">Belongs to the glycosyltransferase 65 family.</text>
</comment>
<comment type="catalytic activity">
    <reaction evidence="23">
        <text>L-threonyl-[protein] + GDP-beta-L-fucose = 3-O-(alpha-L-fucosyl)-L-threonyl-[protein] + GDP + H(+)</text>
        <dbReference type="Rhea" id="RHEA:70491"/>
        <dbReference type="Rhea" id="RHEA-COMP:11060"/>
        <dbReference type="Rhea" id="RHEA-COMP:17915"/>
        <dbReference type="ChEBI" id="CHEBI:15378"/>
        <dbReference type="ChEBI" id="CHEBI:30013"/>
        <dbReference type="ChEBI" id="CHEBI:57273"/>
        <dbReference type="ChEBI" id="CHEBI:58189"/>
        <dbReference type="ChEBI" id="CHEBI:189631"/>
        <dbReference type="EC" id="2.4.1.221"/>
    </reaction>
    <physiologicalReaction direction="left-to-right" evidence="23">
        <dbReference type="Rhea" id="RHEA:70492"/>
    </physiologicalReaction>
</comment>
<evidence type="ECO:0000256" key="14">
    <source>
        <dbReference type="ARBA" id="ARBA00022976"/>
    </source>
</evidence>
<feature type="transmembrane region" description="Helical" evidence="25">
    <location>
        <begin position="100"/>
        <end position="120"/>
    </location>
</feature>
<dbReference type="GO" id="GO:0007219">
    <property type="term" value="P:Notch signaling pathway"/>
    <property type="evidence" value="ECO:0007669"/>
    <property type="project" value="UniProtKB-KW"/>
</dbReference>
<accession>A0A914ZFL9</accession>
<dbReference type="CDD" id="cd11302">
    <property type="entry name" value="O-FucT-1"/>
    <property type="match status" value="1"/>
</dbReference>
<evidence type="ECO:0000256" key="3">
    <source>
        <dbReference type="ARBA" id="ARBA00004922"/>
    </source>
</evidence>
<evidence type="ECO:0000256" key="6">
    <source>
        <dbReference type="ARBA" id="ARBA00012196"/>
    </source>
</evidence>
<comment type="similarity">
    <text evidence="4">Belongs to the syntaxin family.</text>
</comment>
<evidence type="ECO:0000256" key="10">
    <source>
        <dbReference type="ARBA" id="ARBA00022679"/>
    </source>
</evidence>
<reference evidence="28" key="1">
    <citation type="submission" date="2022-11" db="UniProtKB">
        <authorList>
            <consortium name="WormBaseParasite"/>
        </authorList>
    </citation>
    <scope>IDENTIFICATION</scope>
</reference>
<dbReference type="AlphaFoldDB" id="A0A914ZFL9"/>
<evidence type="ECO:0000256" key="22">
    <source>
        <dbReference type="ARBA" id="ARBA00033080"/>
    </source>
</evidence>
<dbReference type="PANTHER" id="PTHR21420">
    <property type="entry name" value="GDP-FUCOSE PROTEIN O-FUCOSYLTRANSFERASE 1"/>
    <property type="match status" value="1"/>
</dbReference>
<keyword evidence="19" id="KW-0325">Glycoprotein</keyword>
<dbReference type="EC" id="2.4.1.221" evidence="6"/>
<dbReference type="FunFam" id="1.20.5.110:FF:000006">
    <property type="entry name" value="Syntaxin 6"/>
    <property type="match status" value="1"/>
</dbReference>
<evidence type="ECO:0000256" key="8">
    <source>
        <dbReference type="ARBA" id="ARBA00022448"/>
    </source>
</evidence>
<evidence type="ECO:0000256" key="20">
    <source>
        <dbReference type="ARBA" id="ARBA00023253"/>
    </source>
</evidence>
<dbReference type="InterPro" id="IPR000727">
    <property type="entry name" value="T_SNARE_dom"/>
</dbReference>
<evidence type="ECO:0000256" key="7">
    <source>
        <dbReference type="ARBA" id="ARBA00021745"/>
    </source>
</evidence>
<comment type="catalytic activity">
    <reaction evidence="24">
        <text>L-seryl-[protein] + GDP-beta-L-fucose = 3-O-(alpha-L-fucosyl)-L-seryl-[protein] + GDP + H(+)</text>
        <dbReference type="Rhea" id="RHEA:63644"/>
        <dbReference type="Rhea" id="RHEA-COMP:9863"/>
        <dbReference type="Rhea" id="RHEA-COMP:17914"/>
        <dbReference type="ChEBI" id="CHEBI:15378"/>
        <dbReference type="ChEBI" id="CHEBI:29999"/>
        <dbReference type="ChEBI" id="CHEBI:57273"/>
        <dbReference type="ChEBI" id="CHEBI:58189"/>
        <dbReference type="ChEBI" id="CHEBI:189632"/>
        <dbReference type="EC" id="2.4.1.221"/>
    </reaction>
    <physiologicalReaction direction="left-to-right" evidence="24">
        <dbReference type="Rhea" id="RHEA:63645"/>
    </physiologicalReaction>
</comment>
<keyword evidence="27" id="KW-1185">Reference proteome</keyword>
<evidence type="ECO:0000256" key="9">
    <source>
        <dbReference type="ARBA" id="ARBA00022676"/>
    </source>
</evidence>